<dbReference type="GO" id="GO:0005524">
    <property type="term" value="F:ATP binding"/>
    <property type="evidence" value="ECO:0007669"/>
    <property type="project" value="UniProtKB-UniRule"/>
</dbReference>
<dbReference type="InterPro" id="IPR017441">
    <property type="entry name" value="Protein_kinase_ATP_BS"/>
</dbReference>
<proteinExistence type="predicted"/>
<sequence>MSAIYDNWERLVAAVLRKQQLWELFHDHSRSPSILSESSNSSSSFNFSFRLNDLGRNFSNGSFSSSGRAPPKLVLVSDFSPAIDIKEADIVSPKLLGTGTFGSVYTATMDNWVRIVVKRLSKSLSISELDFKHHMDVAGNVRHENVVAVRAYFSSEDERLVLYDYYSKGSVYALLHGKNGRNPAHVDWETRLKIAIGAARGIAAIHAQNGGKLVHGNIKASNIFLNSEKYGCVSDLGLTNMIETTFMPTARCYAPEVKNTRHVSQASDIYSFGILLLELLTRKSTSHITGGPEAVDLVKLVNSVKSKVRAAKVFDDDLMENPVVREQMVKMLEIGIRCVAKSVNKRPEISEVVTMLEDLMTNRGNSVSSERKLLFFEDSNATFDLEDMLGASAEFLGKGTFGTSYKAVFEYGNAIVVKRSKDVDVTFMVFQQHIEVIGRMRHGNVAVLKAYCFSRDEVLLVYDYYPRGSLSAMLHGTGNTPLDWTTRLRIAVGAARGIAHIHRQDGGKLVHGNINSSNIFLNGQEYGLLSDVGLAKVMNLVRRSALRTQGYCAPEVRDTTEVSQASDVYSFGVVLLELVSEKPSQWTKNGRIRSLVDSIQSVSCGDWTTVEVDFELLRYRDEEETILQMLQIAMDCVATVPESRPRMTEVVKILEEISGIEPSNDVWEDTWGGQSQPSIKSRLEDLLDHLLPTLTL</sequence>
<dbReference type="Pfam" id="PF07714">
    <property type="entry name" value="PK_Tyr_Ser-Thr"/>
    <property type="match status" value="2"/>
</dbReference>
<gene>
    <name evidence="3" type="ORF">Slati_4122600</name>
</gene>
<dbReference type="SUPFAM" id="SSF56112">
    <property type="entry name" value="Protein kinase-like (PK-like)"/>
    <property type="match status" value="2"/>
</dbReference>
<evidence type="ECO:0000256" key="1">
    <source>
        <dbReference type="PROSITE-ProRule" id="PRU10141"/>
    </source>
</evidence>
<dbReference type="PANTHER" id="PTHR48010">
    <property type="entry name" value="OS05G0588300 PROTEIN"/>
    <property type="match status" value="1"/>
</dbReference>
<feature type="domain" description="Protein kinase" evidence="2">
    <location>
        <begin position="90"/>
        <end position="360"/>
    </location>
</feature>
<dbReference type="GO" id="GO:0004672">
    <property type="term" value="F:protein kinase activity"/>
    <property type="evidence" value="ECO:0007669"/>
    <property type="project" value="InterPro"/>
</dbReference>
<dbReference type="InterPro" id="IPR050994">
    <property type="entry name" value="At_inactive_RLKs"/>
</dbReference>
<reference evidence="3" key="2">
    <citation type="journal article" date="2024" name="Plant">
        <title>Genomic evolution and insights into agronomic trait innovations of Sesamum species.</title>
        <authorList>
            <person name="Miao H."/>
            <person name="Wang L."/>
            <person name="Qu L."/>
            <person name="Liu H."/>
            <person name="Sun Y."/>
            <person name="Le M."/>
            <person name="Wang Q."/>
            <person name="Wei S."/>
            <person name="Zheng Y."/>
            <person name="Lin W."/>
            <person name="Duan Y."/>
            <person name="Cao H."/>
            <person name="Xiong S."/>
            <person name="Wang X."/>
            <person name="Wei L."/>
            <person name="Li C."/>
            <person name="Ma Q."/>
            <person name="Ju M."/>
            <person name="Zhao R."/>
            <person name="Li G."/>
            <person name="Mu C."/>
            <person name="Tian Q."/>
            <person name="Mei H."/>
            <person name="Zhang T."/>
            <person name="Gao T."/>
            <person name="Zhang H."/>
        </authorList>
    </citation>
    <scope>NUCLEOTIDE SEQUENCE</scope>
    <source>
        <strain evidence="3">KEN1</strain>
    </source>
</reference>
<evidence type="ECO:0000313" key="3">
    <source>
        <dbReference type="EMBL" id="KAL0400927.1"/>
    </source>
</evidence>
<dbReference type="Gene3D" id="3.30.200.20">
    <property type="entry name" value="Phosphorylase Kinase, domain 1"/>
    <property type="match status" value="2"/>
</dbReference>
<evidence type="ECO:0000259" key="2">
    <source>
        <dbReference type="PROSITE" id="PS50011"/>
    </source>
</evidence>
<dbReference type="InterPro" id="IPR011009">
    <property type="entry name" value="Kinase-like_dom_sf"/>
</dbReference>
<dbReference type="Gene3D" id="1.10.510.10">
    <property type="entry name" value="Transferase(Phosphotransferase) domain 1"/>
    <property type="match status" value="2"/>
</dbReference>
<keyword evidence="1" id="KW-0547">Nucleotide-binding</keyword>
<dbReference type="PROSITE" id="PS50011">
    <property type="entry name" value="PROTEIN_KINASE_DOM"/>
    <property type="match status" value="2"/>
</dbReference>
<keyword evidence="1" id="KW-0067">ATP-binding</keyword>
<dbReference type="EMBL" id="JACGWN010000015">
    <property type="protein sequence ID" value="KAL0400927.1"/>
    <property type="molecule type" value="Genomic_DNA"/>
</dbReference>
<dbReference type="AlphaFoldDB" id="A0AAW2T9I2"/>
<dbReference type="InterPro" id="IPR001245">
    <property type="entry name" value="Ser-Thr/Tyr_kinase_cat_dom"/>
</dbReference>
<reference evidence="3" key="1">
    <citation type="submission" date="2020-06" db="EMBL/GenBank/DDBJ databases">
        <authorList>
            <person name="Li T."/>
            <person name="Hu X."/>
            <person name="Zhang T."/>
            <person name="Song X."/>
            <person name="Zhang H."/>
            <person name="Dai N."/>
            <person name="Sheng W."/>
            <person name="Hou X."/>
            <person name="Wei L."/>
        </authorList>
    </citation>
    <scope>NUCLEOTIDE SEQUENCE</scope>
    <source>
        <strain evidence="3">KEN1</strain>
        <tissue evidence="3">Leaf</tissue>
    </source>
</reference>
<organism evidence="3">
    <name type="scientific">Sesamum latifolium</name>
    <dbReference type="NCBI Taxonomy" id="2727402"/>
    <lineage>
        <taxon>Eukaryota</taxon>
        <taxon>Viridiplantae</taxon>
        <taxon>Streptophyta</taxon>
        <taxon>Embryophyta</taxon>
        <taxon>Tracheophyta</taxon>
        <taxon>Spermatophyta</taxon>
        <taxon>Magnoliopsida</taxon>
        <taxon>eudicotyledons</taxon>
        <taxon>Gunneridae</taxon>
        <taxon>Pentapetalae</taxon>
        <taxon>asterids</taxon>
        <taxon>lamiids</taxon>
        <taxon>Lamiales</taxon>
        <taxon>Pedaliaceae</taxon>
        <taxon>Sesamum</taxon>
    </lineage>
</organism>
<keyword evidence="3" id="KW-0675">Receptor</keyword>
<name>A0AAW2T9I2_9LAMI</name>
<keyword evidence="3" id="KW-0418">Kinase</keyword>
<feature type="binding site" evidence="1">
    <location>
        <position position="118"/>
    </location>
    <ligand>
        <name>ATP</name>
        <dbReference type="ChEBI" id="CHEBI:30616"/>
    </ligand>
</feature>
<keyword evidence="3" id="KW-0808">Transferase</keyword>
<feature type="domain" description="Protein kinase" evidence="2">
    <location>
        <begin position="390"/>
        <end position="657"/>
    </location>
</feature>
<dbReference type="PANTHER" id="PTHR48010:SF1">
    <property type="entry name" value="PROTEIN KINASE DOMAIN-CONTAINING PROTEIN"/>
    <property type="match status" value="1"/>
</dbReference>
<comment type="caution">
    <text evidence="3">The sequence shown here is derived from an EMBL/GenBank/DDBJ whole genome shotgun (WGS) entry which is preliminary data.</text>
</comment>
<dbReference type="PROSITE" id="PS00107">
    <property type="entry name" value="PROTEIN_KINASE_ATP"/>
    <property type="match status" value="1"/>
</dbReference>
<dbReference type="InterPro" id="IPR000719">
    <property type="entry name" value="Prot_kinase_dom"/>
</dbReference>
<accession>A0AAW2T9I2</accession>
<protein>
    <submittedName>
        <fullName evidence="3">Inactive receptor kinase</fullName>
    </submittedName>
</protein>